<evidence type="ECO:0000313" key="3">
    <source>
        <dbReference type="Proteomes" id="UP000288805"/>
    </source>
</evidence>
<dbReference type="Proteomes" id="UP000288805">
    <property type="component" value="Unassembled WGS sequence"/>
</dbReference>
<dbReference type="AlphaFoldDB" id="A0A438GPS3"/>
<evidence type="ECO:0000259" key="1">
    <source>
        <dbReference type="Pfam" id="PF25019"/>
    </source>
</evidence>
<accession>A0A438GPS3</accession>
<proteinExistence type="predicted"/>
<gene>
    <name evidence="2" type="ORF">CK203_055937</name>
</gene>
<dbReference type="EMBL" id="QGNW01000374">
    <property type="protein sequence ID" value="RVW74203.1"/>
    <property type="molecule type" value="Genomic_DNA"/>
</dbReference>
<evidence type="ECO:0000313" key="2">
    <source>
        <dbReference type="EMBL" id="RVW74203.1"/>
    </source>
</evidence>
<comment type="caution">
    <text evidence="2">The sequence shown here is derived from an EMBL/GenBank/DDBJ whole genome shotgun (WGS) entry which is preliminary data.</text>
</comment>
<reference evidence="2 3" key="1">
    <citation type="journal article" date="2018" name="PLoS Genet.">
        <title>Population sequencing reveals clonal diversity and ancestral inbreeding in the grapevine cultivar Chardonnay.</title>
        <authorList>
            <person name="Roach M.J."/>
            <person name="Johnson D.L."/>
            <person name="Bohlmann J."/>
            <person name="van Vuuren H.J."/>
            <person name="Jones S.J."/>
            <person name="Pretorius I.S."/>
            <person name="Schmidt S.A."/>
            <person name="Borneman A.R."/>
        </authorList>
    </citation>
    <scope>NUCLEOTIDE SEQUENCE [LARGE SCALE GENOMIC DNA]</scope>
    <source>
        <strain evidence="3">cv. Chardonnay</strain>
        <tissue evidence="2">Leaf</tissue>
    </source>
</reference>
<dbReference type="InterPro" id="IPR056789">
    <property type="entry name" value="LRR_R13L1-DRL21"/>
</dbReference>
<name>A0A438GPS3_VITVI</name>
<dbReference type="Gene3D" id="3.80.10.10">
    <property type="entry name" value="Ribonuclease Inhibitor"/>
    <property type="match status" value="1"/>
</dbReference>
<dbReference type="InterPro" id="IPR032675">
    <property type="entry name" value="LRR_dom_sf"/>
</dbReference>
<sequence length="114" mass="12734">MYSLEANLKSKERLDELVFNWDDNYDAIAGDSLNQPTVLEKLQPHKNLKKLSIEYCGGALPSLKNLWIEKIDGVQRVGPELYGNGPSSFKPFGSLESLNISRDIELGGMGSFWS</sequence>
<feature type="domain" description="R13L1/DRL21-like LRR repeat region" evidence="1">
    <location>
        <begin position="5"/>
        <end position="64"/>
    </location>
</feature>
<protein>
    <recommendedName>
        <fullName evidence="1">R13L1/DRL21-like LRR repeat region domain-containing protein</fullName>
    </recommendedName>
</protein>
<dbReference type="Pfam" id="PF25019">
    <property type="entry name" value="LRR_R13L1-DRL21"/>
    <property type="match status" value="1"/>
</dbReference>
<organism evidence="2 3">
    <name type="scientific">Vitis vinifera</name>
    <name type="common">Grape</name>
    <dbReference type="NCBI Taxonomy" id="29760"/>
    <lineage>
        <taxon>Eukaryota</taxon>
        <taxon>Viridiplantae</taxon>
        <taxon>Streptophyta</taxon>
        <taxon>Embryophyta</taxon>
        <taxon>Tracheophyta</taxon>
        <taxon>Spermatophyta</taxon>
        <taxon>Magnoliopsida</taxon>
        <taxon>eudicotyledons</taxon>
        <taxon>Gunneridae</taxon>
        <taxon>Pentapetalae</taxon>
        <taxon>rosids</taxon>
        <taxon>Vitales</taxon>
        <taxon>Vitaceae</taxon>
        <taxon>Viteae</taxon>
        <taxon>Vitis</taxon>
    </lineage>
</organism>